<dbReference type="OrthoDB" id="3066115at2759"/>
<protein>
    <submittedName>
        <fullName evidence="1">Uncharacterized protein</fullName>
    </submittedName>
</protein>
<proteinExistence type="predicted"/>
<dbReference type="AlphaFoldDB" id="A0A0D0C242"/>
<evidence type="ECO:0000313" key="2">
    <source>
        <dbReference type="Proteomes" id="UP000053593"/>
    </source>
</evidence>
<dbReference type="Proteomes" id="UP000053593">
    <property type="component" value="Unassembled WGS sequence"/>
</dbReference>
<keyword evidence="2" id="KW-1185">Reference proteome</keyword>
<gene>
    <name evidence="1" type="ORF">GYMLUDRAFT_180859</name>
</gene>
<reference evidence="1 2" key="1">
    <citation type="submission" date="2014-04" db="EMBL/GenBank/DDBJ databases">
        <title>Evolutionary Origins and Diversification of the Mycorrhizal Mutualists.</title>
        <authorList>
            <consortium name="DOE Joint Genome Institute"/>
            <consortium name="Mycorrhizal Genomics Consortium"/>
            <person name="Kohler A."/>
            <person name="Kuo A."/>
            <person name="Nagy L.G."/>
            <person name="Floudas D."/>
            <person name="Copeland A."/>
            <person name="Barry K.W."/>
            <person name="Cichocki N."/>
            <person name="Veneault-Fourrey C."/>
            <person name="LaButti K."/>
            <person name="Lindquist E.A."/>
            <person name="Lipzen A."/>
            <person name="Lundell T."/>
            <person name="Morin E."/>
            <person name="Murat C."/>
            <person name="Riley R."/>
            <person name="Ohm R."/>
            <person name="Sun H."/>
            <person name="Tunlid A."/>
            <person name="Henrissat B."/>
            <person name="Grigoriev I.V."/>
            <person name="Hibbett D.S."/>
            <person name="Martin F."/>
        </authorList>
    </citation>
    <scope>NUCLEOTIDE SEQUENCE [LARGE SCALE GENOMIC DNA]</scope>
    <source>
        <strain evidence="1 2">FD-317 M1</strain>
    </source>
</reference>
<dbReference type="EMBL" id="KN834852">
    <property type="protein sequence ID" value="KIK51912.1"/>
    <property type="molecule type" value="Genomic_DNA"/>
</dbReference>
<evidence type="ECO:0000313" key="1">
    <source>
        <dbReference type="EMBL" id="KIK51912.1"/>
    </source>
</evidence>
<dbReference type="Pfam" id="PF14223">
    <property type="entry name" value="Retrotran_gag_2"/>
    <property type="match status" value="1"/>
</dbReference>
<organism evidence="1 2">
    <name type="scientific">Collybiopsis luxurians FD-317 M1</name>
    <dbReference type="NCBI Taxonomy" id="944289"/>
    <lineage>
        <taxon>Eukaryota</taxon>
        <taxon>Fungi</taxon>
        <taxon>Dikarya</taxon>
        <taxon>Basidiomycota</taxon>
        <taxon>Agaricomycotina</taxon>
        <taxon>Agaricomycetes</taxon>
        <taxon>Agaricomycetidae</taxon>
        <taxon>Agaricales</taxon>
        <taxon>Marasmiineae</taxon>
        <taxon>Omphalotaceae</taxon>
        <taxon>Collybiopsis</taxon>
        <taxon>Collybiopsis luxurians</taxon>
    </lineage>
</organism>
<sequence length="120" mass="12923">MKDTSEKTWDCIAKTYGRPGAAGKFTIFCKAITFTISNNVDPTGPISSLMSLFSCLAEVEVMFSDPIKAMIILAALPISWDSFCATMLAQSNDISPTDIIPSIADEYCQQKSRNASALAA</sequence>
<name>A0A0D0C242_9AGAR</name>
<accession>A0A0D0C242</accession>
<dbReference type="HOGENOM" id="CLU_2049937_0_0_1"/>